<dbReference type="Gene3D" id="3.10.110.10">
    <property type="entry name" value="Ubiquitin Conjugating Enzyme"/>
    <property type="match status" value="1"/>
</dbReference>
<dbReference type="EMBL" id="JAULSO010000007">
    <property type="protein sequence ID" value="KAK3681292.1"/>
    <property type="molecule type" value="Genomic_DNA"/>
</dbReference>
<name>A0AAE0WZG7_9PEZI</name>
<dbReference type="Pfam" id="PF00092">
    <property type="entry name" value="VWA"/>
    <property type="match status" value="1"/>
</dbReference>
<protein>
    <submittedName>
        <fullName evidence="2">Ubiquitin-conjugating enzyme/RWD-like protein</fullName>
    </submittedName>
</protein>
<sequence length="369" mass="41884">KASTLEISKQILSQLVDGIMVNNYSTHLGLVTFHVAAKVSHPLTYMVEHVKDTDQKLESHGDTVLWDALALARDKIQEYSTWHPGVKKRIICISGGTDTKSKHNRARYIAKLLADSDIVVDSFCLGEEKSEFLGAISHLTDGYTFRPTSLDQAMAIFDMEPVLSQTEGNLDAIADSRQAQKRLKSGNFDSSRFDAALSQARPEDVTQDVFSNRKEHPHLLDRFADPKSIAAQTSKHLHQGNITNRFTPAYIRNRRILDEINEIANKPHPHMDVYISEQHASFWKVIFRGPPESAYSDGTFVMYLDMDDTYPAFAPTARFITPIYHRNVNHHGRVCHPAFHREWTADTSNFKVLSNVYELLLASDYRDRV</sequence>
<gene>
    <name evidence="2" type="ORF">B0T22DRAFT_388148</name>
</gene>
<dbReference type="AlphaFoldDB" id="A0AAE0WZG7"/>
<dbReference type="InterPro" id="IPR002035">
    <property type="entry name" value="VWF_A"/>
</dbReference>
<dbReference type="SUPFAM" id="SSF53300">
    <property type="entry name" value="vWA-like"/>
    <property type="match status" value="1"/>
</dbReference>
<organism evidence="2 3">
    <name type="scientific">Podospora appendiculata</name>
    <dbReference type="NCBI Taxonomy" id="314037"/>
    <lineage>
        <taxon>Eukaryota</taxon>
        <taxon>Fungi</taxon>
        <taxon>Dikarya</taxon>
        <taxon>Ascomycota</taxon>
        <taxon>Pezizomycotina</taxon>
        <taxon>Sordariomycetes</taxon>
        <taxon>Sordariomycetidae</taxon>
        <taxon>Sordariales</taxon>
        <taxon>Podosporaceae</taxon>
        <taxon>Podospora</taxon>
    </lineage>
</organism>
<dbReference type="Proteomes" id="UP001270362">
    <property type="component" value="Unassembled WGS sequence"/>
</dbReference>
<dbReference type="InterPro" id="IPR036465">
    <property type="entry name" value="vWFA_dom_sf"/>
</dbReference>
<dbReference type="CDD" id="cd00198">
    <property type="entry name" value="vWFA"/>
    <property type="match status" value="1"/>
</dbReference>
<evidence type="ECO:0000259" key="1">
    <source>
        <dbReference type="PROSITE" id="PS50127"/>
    </source>
</evidence>
<feature type="domain" description="UBC core" evidence="1">
    <location>
        <begin position="251"/>
        <end position="369"/>
    </location>
</feature>
<dbReference type="Gene3D" id="3.40.50.410">
    <property type="entry name" value="von Willebrand factor, type A domain"/>
    <property type="match status" value="1"/>
</dbReference>
<accession>A0AAE0WZG7</accession>
<dbReference type="InterPro" id="IPR000608">
    <property type="entry name" value="UBC"/>
</dbReference>
<dbReference type="SUPFAM" id="SSF54495">
    <property type="entry name" value="UBC-like"/>
    <property type="match status" value="1"/>
</dbReference>
<dbReference type="PROSITE" id="PS50127">
    <property type="entry name" value="UBC_2"/>
    <property type="match status" value="1"/>
</dbReference>
<dbReference type="PANTHER" id="PTHR24068">
    <property type="entry name" value="UBIQUITIN-CONJUGATING ENZYME E2"/>
    <property type="match status" value="1"/>
</dbReference>
<keyword evidence="3" id="KW-1185">Reference proteome</keyword>
<comment type="caution">
    <text evidence="2">The sequence shown here is derived from an EMBL/GenBank/DDBJ whole genome shotgun (WGS) entry which is preliminary data.</text>
</comment>
<dbReference type="InterPro" id="IPR016135">
    <property type="entry name" value="UBQ-conjugating_enzyme/RWD"/>
</dbReference>
<feature type="non-terminal residue" evidence="2">
    <location>
        <position position="1"/>
    </location>
</feature>
<reference evidence="2" key="2">
    <citation type="submission" date="2023-06" db="EMBL/GenBank/DDBJ databases">
        <authorList>
            <consortium name="Lawrence Berkeley National Laboratory"/>
            <person name="Haridas S."/>
            <person name="Hensen N."/>
            <person name="Bonometti L."/>
            <person name="Westerberg I."/>
            <person name="Brannstrom I.O."/>
            <person name="Guillou S."/>
            <person name="Cros-Aarteil S."/>
            <person name="Calhoun S."/>
            <person name="Kuo A."/>
            <person name="Mondo S."/>
            <person name="Pangilinan J."/>
            <person name="Riley R."/>
            <person name="Labutti K."/>
            <person name="Andreopoulos B."/>
            <person name="Lipzen A."/>
            <person name="Chen C."/>
            <person name="Yanf M."/>
            <person name="Daum C."/>
            <person name="Ng V."/>
            <person name="Clum A."/>
            <person name="Steindorff A."/>
            <person name="Ohm R."/>
            <person name="Martin F."/>
            <person name="Silar P."/>
            <person name="Natvig D."/>
            <person name="Lalanne C."/>
            <person name="Gautier V."/>
            <person name="Ament-Velasquez S.L."/>
            <person name="Kruys A."/>
            <person name="Hutchinson M.I."/>
            <person name="Powell A.J."/>
            <person name="Barry K."/>
            <person name="Miller A.N."/>
            <person name="Grigoriev I.V."/>
            <person name="Debuchy R."/>
            <person name="Gladieux P."/>
            <person name="Thoren M.H."/>
            <person name="Johannesson H."/>
        </authorList>
    </citation>
    <scope>NUCLEOTIDE SEQUENCE</scope>
    <source>
        <strain evidence="2">CBS 314.62</strain>
    </source>
</reference>
<dbReference type="Pfam" id="PF00179">
    <property type="entry name" value="UQ_con"/>
    <property type="match status" value="1"/>
</dbReference>
<dbReference type="SMART" id="SM00212">
    <property type="entry name" value="UBCc"/>
    <property type="match status" value="1"/>
</dbReference>
<evidence type="ECO:0000313" key="2">
    <source>
        <dbReference type="EMBL" id="KAK3681292.1"/>
    </source>
</evidence>
<reference evidence="2" key="1">
    <citation type="journal article" date="2023" name="Mol. Phylogenet. Evol.">
        <title>Genome-scale phylogeny and comparative genomics of the fungal order Sordariales.</title>
        <authorList>
            <person name="Hensen N."/>
            <person name="Bonometti L."/>
            <person name="Westerberg I."/>
            <person name="Brannstrom I.O."/>
            <person name="Guillou S."/>
            <person name="Cros-Aarteil S."/>
            <person name="Calhoun S."/>
            <person name="Haridas S."/>
            <person name="Kuo A."/>
            <person name="Mondo S."/>
            <person name="Pangilinan J."/>
            <person name="Riley R."/>
            <person name="LaButti K."/>
            <person name="Andreopoulos B."/>
            <person name="Lipzen A."/>
            <person name="Chen C."/>
            <person name="Yan M."/>
            <person name="Daum C."/>
            <person name="Ng V."/>
            <person name="Clum A."/>
            <person name="Steindorff A."/>
            <person name="Ohm R.A."/>
            <person name="Martin F."/>
            <person name="Silar P."/>
            <person name="Natvig D.O."/>
            <person name="Lalanne C."/>
            <person name="Gautier V."/>
            <person name="Ament-Velasquez S.L."/>
            <person name="Kruys A."/>
            <person name="Hutchinson M.I."/>
            <person name="Powell A.J."/>
            <person name="Barry K."/>
            <person name="Miller A.N."/>
            <person name="Grigoriev I.V."/>
            <person name="Debuchy R."/>
            <person name="Gladieux P."/>
            <person name="Hiltunen Thoren M."/>
            <person name="Johannesson H."/>
        </authorList>
    </citation>
    <scope>NUCLEOTIDE SEQUENCE</scope>
    <source>
        <strain evidence="2">CBS 314.62</strain>
    </source>
</reference>
<evidence type="ECO:0000313" key="3">
    <source>
        <dbReference type="Proteomes" id="UP001270362"/>
    </source>
</evidence>
<proteinExistence type="predicted"/>